<dbReference type="SUPFAM" id="SSF56801">
    <property type="entry name" value="Acetyl-CoA synthetase-like"/>
    <property type="match status" value="1"/>
</dbReference>
<accession>A0ABP6Q0Q1</accession>
<dbReference type="PANTHER" id="PTHR43201:SF5">
    <property type="entry name" value="MEDIUM-CHAIN ACYL-COA LIGASE ACSF2, MITOCHONDRIAL"/>
    <property type="match status" value="1"/>
</dbReference>
<dbReference type="Gene3D" id="3.30.300.30">
    <property type="match status" value="1"/>
</dbReference>
<comment type="caution">
    <text evidence="5">The sequence shown here is derived from an EMBL/GenBank/DDBJ whole genome shotgun (WGS) entry which is preliminary data.</text>
</comment>
<evidence type="ECO:0000313" key="6">
    <source>
        <dbReference type="Proteomes" id="UP001501237"/>
    </source>
</evidence>
<dbReference type="InterPro" id="IPR025110">
    <property type="entry name" value="AMP-bd_C"/>
</dbReference>
<sequence length="535" mass="56768">MVFAAFTDRLRSAADLAAGTVRVLRDSGMLSPVRPDRLLRLPLQAVRYGPTPALAGAAGALRWPDRTAIIDERGSLTYAELEARSAAQATALRLEVGEGRKVGILCRNHRGFAEAALAASRLGRDVVFLNTDFSGPQLARVLAQEDVAVLVHDEEFTAVAEGFEGVRVIAWHDRPAELPTLDGLARTPAAPLVAERPSKIVILTSGTTGHPKGASHDFGPLAALSQGFGHLLRVPLRSGGPILVGPPLFHGLGLTYLMAGLGIGAPVVLMRRFDAATAAKLVEEHRAEVLVAVPVMLQRLLDEVRGGSLASLRVVLSGGAALHPHLACRFLDRFGDVLYNAYGASETGWATIATPADLREAPGTVGRPTLGTRARVLGDDGHELPAGEIGTLFLDAGLKFRGYTGGGTKEQIDGMTSTGDLGHLDAAGRVFIDGRSDDMIVSGGENVFPAEVEDVLDAHPEVAEAAVAGVEDERFGQRLAAWVVRVPGSSVSEAELQAHVKAELARYKVPREITFVPELPRTTTGKIRHKALQER</sequence>
<dbReference type="Gene3D" id="3.40.50.12780">
    <property type="entry name" value="N-terminal domain of ligase-like"/>
    <property type="match status" value="1"/>
</dbReference>
<dbReference type="InterPro" id="IPR045851">
    <property type="entry name" value="AMP-bd_C_sf"/>
</dbReference>
<evidence type="ECO:0000313" key="5">
    <source>
        <dbReference type="EMBL" id="GAA3198941.1"/>
    </source>
</evidence>
<name>A0ABP6Q0Q1_9ACTN</name>
<dbReference type="GO" id="GO:0016874">
    <property type="term" value="F:ligase activity"/>
    <property type="evidence" value="ECO:0007669"/>
    <property type="project" value="UniProtKB-KW"/>
</dbReference>
<evidence type="ECO:0000256" key="1">
    <source>
        <dbReference type="ARBA" id="ARBA00006432"/>
    </source>
</evidence>
<feature type="domain" description="AMP-dependent synthetase/ligase" evidence="3">
    <location>
        <begin position="60"/>
        <end position="403"/>
    </location>
</feature>
<dbReference type="PANTHER" id="PTHR43201">
    <property type="entry name" value="ACYL-COA SYNTHETASE"/>
    <property type="match status" value="1"/>
</dbReference>
<evidence type="ECO:0000259" key="4">
    <source>
        <dbReference type="Pfam" id="PF13193"/>
    </source>
</evidence>
<gene>
    <name evidence="5" type="primary">fadD12</name>
    <name evidence="5" type="ORF">GCM10010468_10970</name>
</gene>
<keyword evidence="6" id="KW-1185">Reference proteome</keyword>
<dbReference type="InterPro" id="IPR020845">
    <property type="entry name" value="AMP-binding_CS"/>
</dbReference>
<protein>
    <submittedName>
        <fullName evidence="5">Acyl-CoA ligase FadD12</fullName>
    </submittedName>
</protein>
<keyword evidence="2 5" id="KW-0436">Ligase</keyword>
<dbReference type="Pfam" id="PF00501">
    <property type="entry name" value="AMP-binding"/>
    <property type="match status" value="1"/>
</dbReference>
<comment type="similarity">
    <text evidence="1">Belongs to the ATP-dependent AMP-binding enzyme family.</text>
</comment>
<dbReference type="Pfam" id="PF13193">
    <property type="entry name" value="AMP-binding_C"/>
    <property type="match status" value="1"/>
</dbReference>
<dbReference type="EMBL" id="BAAAUV010000002">
    <property type="protein sequence ID" value="GAA3198941.1"/>
    <property type="molecule type" value="Genomic_DNA"/>
</dbReference>
<dbReference type="Proteomes" id="UP001501237">
    <property type="component" value="Unassembled WGS sequence"/>
</dbReference>
<feature type="domain" description="AMP-binding enzyme C-terminal" evidence="4">
    <location>
        <begin position="451"/>
        <end position="526"/>
    </location>
</feature>
<reference evidence="6" key="1">
    <citation type="journal article" date="2019" name="Int. J. Syst. Evol. Microbiol.">
        <title>The Global Catalogue of Microorganisms (GCM) 10K type strain sequencing project: providing services to taxonomists for standard genome sequencing and annotation.</title>
        <authorList>
            <consortium name="The Broad Institute Genomics Platform"/>
            <consortium name="The Broad Institute Genome Sequencing Center for Infectious Disease"/>
            <person name="Wu L."/>
            <person name="Ma J."/>
        </authorList>
    </citation>
    <scope>NUCLEOTIDE SEQUENCE [LARGE SCALE GENOMIC DNA]</scope>
    <source>
        <strain evidence="6">JCM 9377</strain>
    </source>
</reference>
<dbReference type="RefSeq" id="WP_344822817.1">
    <property type="nucleotide sequence ID" value="NZ_BAAAUV010000002.1"/>
</dbReference>
<dbReference type="InterPro" id="IPR042099">
    <property type="entry name" value="ANL_N_sf"/>
</dbReference>
<dbReference type="CDD" id="cd04433">
    <property type="entry name" value="AFD_class_I"/>
    <property type="match status" value="1"/>
</dbReference>
<proteinExistence type="inferred from homology"/>
<dbReference type="InterPro" id="IPR000873">
    <property type="entry name" value="AMP-dep_synth/lig_dom"/>
</dbReference>
<dbReference type="PROSITE" id="PS00455">
    <property type="entry name" value="AMP_BINDING"/>
    <property type="match status" value="1"/>
</dbReference>
<evidence type="ECO:0000256" key="2">
    <source>
        <dbReference type="ARBA" id="ARBA00022598"/>
    </source>
</evidence>
<organism evidence="5 6">
    <name type="scientific">Actinocorallia longicatena</name>
    <dbReference type="NCBI Taxonomy" id="111803"/>
    <lineage>
        <taxon>Bacteria</taxon>
        <taxon>Bacillati</taxon>
        <taxon>Actinomycetota</taxon>
        <taxon>Actinomycetes</taxon>
        <taxon>Streptosporangiales</taxon>
        <taxon>Thermomonosporaceae</taxon>
        <taxon>Actinocorallia</taxon>
    </lineage>
</organism>
<evidence type="ECO:0000259" key="3">
    <source>
        <dbReference type="Pfam" id="PF00501"/>
    </source>
</evidence>